<gene>
    <name evidence="2" type="ORF">OU798_11540</name>
</gene>
<evidence type="ECO:0000256" key="1">
    <source>
        <dbReference type="SAM" id="Phobius"/>
    </source>
</evidence>
<keyword evidence="1" id="KW-1133">Transmembrane helix</keyword>
<proteinExistence type="predicted"/>
<dbReference type="EMBL" id="JAPOHD010000025">
    <property type="protein sequence ID" value="MCY1720978.1"/>
    <property type="molecule type" value="Genomic_DNA"/>
</dbReference>
<accession>A0A9X3F5Q4</accession>
<evidence type="ECO:0000313" key="3">
    <source>
        <dbReference type="Proteomes" id="UP001145087"/>
    </source>
</evidence>
<evidence type="ECO:0000313" key="2">
    <source>
        <dbReference type="EMBL" id="MCY1720978.1"/>
    </source>
</evidence>
<protein>
    <recommendedName>
        <fullName evidence="4">Outer membrane protein beta-barrel domain-containing protein</fullName>
    </recommendedName>
</protein>
<reference evidence="2" key="1">
    <citation type="submission" date="2022-11" db="EMBL/GenBank/DDBJ databases">
        <title>Marilongibacter aestuarii gen. nov., sp. nov., isolated from tidal flat sediment.</title>
        <authorList>
            <person name="Jiayan W."/>
        </authorList>
    </citation>
    <scope>NUCLEOTIDE SEQUENCE</scope>
    <source>
        <strain evidence="2">Z1-6</strain>
    </source>
</reference>
<feature type="transmembrane region" description="Helical" evidence="1">
    <location>
        <begin position="45"/>
        <end position="65"/>
    </location>
</feature>
<dbReference type="RefSeq" id="WP_343333312.1">
    <property type="nucleotide sequence ID" value="NZ_JAPOHD010000025.1"/>
</dbReference>
<comment type="caution">
    <text evidence="2">The sequence shown here is derived from an EMBL/GenBank/DDBJ whole genome shotgun (WGS) entry which is preliminary data.</text>
</comment>
<evidence type="ECO:0008006" key="4">
    <source>
        <dbReference type="Google" id="ProtNLM"/>
    </source>
</evidence>
<keyword evidence="1" id="KW-0812">Transmembrane</keyword>
<sequence length="471" mass="52085">MSDRLNIDKSIRDKFDNFSEAPPSHVWNNIQGQLAAQKRKKRMAYIGWISAAAVVVFAVLAGWYLNDQKGEVAPMLAEQEIVQEQKKETTLPVASDVAEPVKEAVLLAEKPTSETSEQRLNVQEAATEQLTDEEFETYTVLLAAGERKDYNLLDRVEAIFQVKQADVDLAEFQKKPRREQGLTLNDQLLIAENARNLKNRTKAEHGWTVGAHLSPGYSSHSASHEQQYAENITYSGNDGNANVGGGFSVQYKTGKRLRVESGVYYSKDGQSASNSSRSLFRFNSNSDYMYADVAPANGGVESFSNVVKLSSEGLAMNSTAGVINMRSTPQGVVITTNAEFATSEATSIITTNGEFSQVFEFVEIPLTMRYSLLDKKFRIDVMGGLNAGVVVGNNAYIENDFGKQNIGKTEDISRINFSGTVGVGVNYALGKHLSMAVEPRLNYYINSINSNPYVDYRPYRVGVYTGLYYSF</sequence>
<dbReference type="AlphaFoldDB" id="A0A9X3F5Q4"/>
<keyword evidence="3" id="KW-1185">Reference proteome</keyword>
<dbReference type="InterPro" id="IPR011250">
    <property type="entry name" value="OMP/PagP_B-barrel"/>
</dbReference>
<keyword evidence="1" id="KW-0472">Membrane</keyword>
<organism evidence="2 3">
    <name type="scientific">Draconibacterium aestuarii</name>
    <dbReference type="NCBI Taxonomy" id="2998507"/>
    <lineage>
        <taxon>Bacteria</taxon>
        <taxon>Pseudomonadati</taxon>
        <taxon>Bacteroidota</taxon>
        <taxon>Bacteroidia</taxon>
        <taxon>Marinilabiliales</taxon>
        <taxon>Prolixibacteraceae</taxon>
        <taxon>Draconibacterium</taxon>
    </lineage>
</organism>
<dbReference type="SUPFAM" id="SSF56925">
    <property type="entry name" value="OMPA-like"/>
    <property type="match status" value="1"/>
</dbReference>
<name>A0A9X3F5Q4_9BACT</name>
<dbReference type="Proteomes" id="UP001145087">
    <property type="component" value="Unassembled WGS sequence"/>
</dbReference>